<feature type="region of interest" description="Disordered" evidence="1">
    <location>
        <begin position="158"/>
        <end position="241"/>
    </location>
</feature>
<reference evidence="3 4" key="1">
    <citation type="submission" date="2020-12" db="EMBL/GenBank/DDBJ databases">
        <title>Metabolic potential, ecology and presence of endohyphal bacteria is reflected in genomic diversity of Mucoromycotina.</title>
        <authorList>
            <person name="Muszewska A."/>
            <person name="Okrasinska A."/>
            <person name="Steczkiewicz K."/>
            <person name="Drgas O."/>
            <person name="Orlowska M."/>
            <person name="Perlinska-Lenart U."/>
            <person name="Aleksandrzak-Piekarczyk T."/>
            <person name="Szatraj K."/>
            <person name="Zielenkiewicz U."/>
            <person name="Pilsyk S."/>
            <person name="Malc E."/>
            <person name="Mieczkowski P."/>
            <person name="Kruszewska J.S."/>
            <person name="Biernat P."/>
            <person name="Pawlowska J."/>
        </authorList>
    </citation>
    <scope>NUCLEOTIDE SEQUENCE [LARGE SCALE GENOMIC DNA]</scope>
    <source>
        <strain evidence="3 4">CBS 142.35</strain>
    </source>
</reference>
<comment type="caution">
    <text evidence="3">The sequence shown here is derived from an EMBL/GenBank/DDBJ whole genome shotgun (WGS) entry which is preliminary data.</text>
</comment>
<dbReference type="Proteomes" id="UP000646827">
    <property type="component" value="Unassembled WGS sequence"/>
</dbReference>
<feature type="compositionally biased region" description="Low complexity" evidence="1">
    <location>
        <begin position="201"/>
        <end position="210"/>
    </location>
</feature>
<dbReference type="EMBL" id="JAEPRB010000118">
    <property type="protein sequence ID" value="KAG2221122.1"/>
    <property type="molecule type" value="Genomic_DNA"/>
</dbReference>
<evidence type="ECO:0000313" key="3">
    <source>
        <dbReference type="EMBL" id="KAG2221122.1"/>
    </source>
</evidence>
<feature type="compositionally biased region" description="Basic residues" evidence="1">
    <location>
        <begin position="169"/>
        <end position="192"/>
    </location>
</feature>
<dbReference type="AlphaFoldDB" id="A0A8H7VJF0"/>
<feature type="transmembrane region" description="Helical" evidence="2">
    <location>
        <begin position="51"/>
        <end position="76"/>
    </location>
</feature>
<feature type="compositionally biased region" description="Pro residues" evidence="1">
    <location>
        <begin position="219"/>
        <end position="240"/>
    </location>
</feature>
<keyword evidence="2" id="KW-0472">Membrane</keyword>
<feature type="region of interest" description="Disordered" evidence="1">
    <location>
        <begin position="324"/>
        <end position="351"/>
    </location>
</feature>
<feature type="non-terminal residue" evidence="3">
    <location>
        <position position="1"/>
    </location>
</feature>
<dbReference type="PANTHER" id="PTHR45691">
    <property type="entry name" value="PROTEIN DIAPHANOUS"/>
    <property type="match status" value="1"/>
</dbReference>
<keyword evidence="2" id="KW-0812">Transmembrane</keyword>
<evidence type="ECO:0000256" key="2">
    <source>
        <dbReference type="SAM" id="Phobius"/>
    </source>
</evidence>
<gene>
    <name evidence="3" type="ORF">INT45_004431</name>
</gene>
<evidence type="ECO:0000256" key="1">
    <source>
        <dbReference type="SAM" id="MobiDB-lite"/>
    </source>
</evidence>
<evidence type="ECO:0000313" key="4">
    <source>
        <dbReference type="Proteomes" id="UP000646827"/>
    </source>
</evidence>
<protein>
    <submittedName>
        <fullName evidence="3">Uncharacterized protein</fullName>
    </submittedName>
</protein>
<keyword evidence="2" id="KW-1133">Transmembrane helix</keyword>
<feature type="compositionally biased region" description="Pro residues" evidence="1">
    <location>
        <begin position="328"/>
        <end position="348"/>
    </location>
</feature>
<name>A0A8H7VJF0_9FUNG</name>
<dbReference type="InterPro" id="IPR051412">
    <property type="entry name" value="Formin_Homology_Diaphanous_sf"/>
</dbReference>
<proteinExistence type="predicted"/>
<feature type="region of interest" description="Disordered" evidence="1">
    <location>
        <begin position="1"/>
        <end position="21"/>
    </location>
</feature>
<organism evidence="3 4">
    <name type="scientific">Circinella minor</name>
    <dbReference type="NCBI Taxonomy" id="1195481"/>
    <lineage>
        <taxon>Eukaryota</taxon>
        <taxon>Fungi</taxon>
        <taxon>Fungi incertae sedis</taxon>
        <taxon>Mucoromycota</taxon>
        <taxon>Mucoromycotina</taxon>
        <taxon>Mucoromycetes</taxon>
        <taxon>Mucorales</taxon>
        <taxon>Lichtheimiaceae</taxon>
        <taxon>Circinella</taxon>
    </lineage>
</organism>
<accession>A0A8H7VJF0</accession>
<sequence>KGDYVAVPTTETTFHPPPPPHPVPTQVIVQPCPQCVQKQCRLKKGRRAFKIIAATVLLAFATFKVILPALFSVFAVGPEPLFEILDTPFDIPHGKGHLSVPKEDLVGFEYAFDAAEFMGGLNAAFGERCNRKSDRLPKFAPECCANNEHDNAVQTLEARDEVPEESNNKHHREHGKHHKHHNKHHRHKHGDKKQRMPPPQQKGCPCGPMPNHHRQPQALSPPPPPPPHGGPMDRPPPPPHFCSAEDALESTSKIFTFSQEQFQRAALYVGSGFPDSGKVFFSKSGEAGNAIKVNVTLLHGSEHAVKATTISAFDHEGEYVVEMKRRLPPPPPPPGKGPQPPAQGPPPHHNTTALCAKYEIHITFPADLDEFESFDLRLRDGQVESCPSLKDINFAKFHAGIGRGYINFASLNVQQAKLGVLSGHVRGQYGVSEKLSASVLRGSSDLSAIPTGESAKIAVTTLHGHAQAQLPADRFEGNFLVHTTFHGEPLVEAPNPTDVHIVKYRHNLKAGYYKNKDTGYKVFVHVKDGDSKLIFN</sequence>
<dbReference type="GO" id="GO:0030041">
    <property type="term" value="P:actin filament polymerization"/>
    <property type="evidence" value="ECO:0007669"/>
    <property type="project" value="TreeGrafter"/>
</dbReference>
<keyword evidence="4" id="KW-1185">Reference proteome</keyword>
<dbReference type="GO" id="GO:0005884">
    <property type="term" value="C:actin filament"/>
    <property type="evidence" value="ECO:0007669"/>
    <property type="project" value="TreeGrafter"/>
</dbReference>
<dbReference type="OrthoDB" id="2244878at2759"/>
<dbReference type="PANTHER" id="PTHR45691:SF6">
    <property type="entry name" value="PROTEIN DIAPHANOUS"/>
    <property type="match status" value="1"/>
</dbReference>